<dbReference type="Pfam" id="PF06011">
    <property type="entry name" value="TRP"/>
    <property type="match status" value="1"/>
</dbReference>
<feature type="transmembrane region" description="Helical" evidence="8">
    <location>
        <begin position="589"/>
        <end position="616"/>
    </location>
</feature>
<dbReference type="InterPro" id="IPR010308">
    <property type="entry name" value="TRP_C"/>
</dbReference>
<dbReference type="InterPro" id="IPR032800">
    <property type="entry name" value="TRP_N"/>
</dbReference>
<dbReference type="AlphaFoldDB" id="A0A9P8AIB1"/>
<dbReference type="OrthoDB" id="5212126at2759"/>
<organism evidence="11 12">
    <name type="scientific">Scheffersomyces spartinae</name>
    <dbReference type="NCBI Taxonomy" id="45513"/>
    <lineage>
        <taxon>Eukaryota</taxon>
        <taxon>Fungi</taxon>
        <taxon>Dikarya</taxon>
        <taxon>Ascomycota</taxon>
        <taxon>Saccharomycotina</taxon>
        <taxon>Pichiomycetes</taxon>
        <taxon>Debaryomycetaceae</taxon>
        <taxon>Scheffersomyces</taxon>
    </lineage>
</organism>
<feature type="domain" description="ML-like" evidence="10">
    <location>
        <begin position="23"/>
        <end position="161"/>
    </location>
</feature>
<accession>A0A9P8AIB1</accession>
<feature type="transmembrane region" description="Helical" evidence="8">
    <location>
        <begin position="556"/>
        <end position="577"/>
    </location>
</feature>
<feature type="signal peptide" evidence="9">
    <location>
        <begin position="1"/>
        <end position="22"/>
    </location>
</feature>
<evidence type="ECO:0000256" key="1">
    <source>
        <dbReference type="ARBA" id="ARBA00004141"/>
    </source>
</evidence>
<feature type="transmembrane region" description="Helical" evidence="8">
    <location>
        <begin position="525"/>
        <end position="544"/>
    </location>
</feature>
<comment type="subcellular location">
    <subcellularLocation>
        <location evidence="1">Membrane</location>
        <topology evidence="1">Multi-pass membrane protein</topology>
    </subcellularLocation>
</comment>
<feature type="transmembrane region" description="Helical" evidence="8">
    <location>
        <begin position="498"/>
        <end position="519"/>
    </location>
</feature>
<evidence type="ECO:0000256" key="5">
    <source>
        <dbReference type="ARBA" id="ARBA00022989"/>
    </source>
</evidence>
<evidence type="ECO:0000313" key="11">
    <source>
        <dbReference type="EMBL" id="KAG7194203.1"/>
    </source>
</evidence>
<feature type="transmembrane region" description="Helical" evidence="8">
    <location>
        <begin position="435"/>
        <end position="461"/>
    </location>
</feature>
<reference evidence="11" key="1">
    <citation type="submission" date="2021-03" db="EMBL/GenBank/DDBJ databases">
        <authorList>
            <person name="Palmer J.M."/>
        </authorList>
    </citation>
    <scope>NUCLEOTIDE SEQUENCE</scope>
    <source>
        <strain evidence="11">ARV_011</strain>
    </source>
</reference>
<evidence type="ECO:0000256" key="2">
    <source>
        <dbReference type="ARBA" id="ARBA00010642"/>
    </source>
</evidence>
<comment type="caution">
    <text evidence="11">The sequence shown here is derived from an EMBL/GenBank/DDBJ whole genome shotgun (WGS) entry which is preliminary data.</text>
</comment>
<comment type="similarity">
    <text evidence="2">Belongs to the transient receptor potential (TRP) ion channel family.</text>
</comment>
<keyword evidence="6 8" id="KW-0472">Membrane</keyword>
<sequence>MKLWHYYLPLVALLNSVAVLGAKTLQTSSLLTCMDSSQFTASTFNVVFFPNNRSLVFDIAAISNINLNITANVQLIAYGITAINTNVSLCSLNYDSICPLTTGHMDLNSNYIVPESVANRIPGIAYNIPDLDARVRVVLFNSTDSAVACVEAVVSNGKTVQTKYAAWPIAAIAGLGVLTSGFISVVGHSATAAHIASNSMSLFIYFQSLVITAMLGVAVVPPVAAAWAQNFVWAMGVIKVNVLQSIANWYVQSTGGTVSDVLKSKYASISVQKKAKRSLDIIEDFGRMYHKAQKSNHLTLFKRAFSLDKQDYGYSDSLDSSLYTTNEKSDLSSKILVLRGIQRVSYLADIEITSLFFTSIAFLFFCAFVLVVCLMFFKAIIEILIKSKVMNEGKFNVYRRHWGDIIKGSLYRILMIAFPQITLMCLWELTTRDSAGTTVIAIFLLIIAVALLFQAAIRVVLLGRESVRNFKNPAYLLYGDGNFLNKFGFIYVQYRADCYYWVAVWLIYVLLKSLFVAVMQRKGQVQALLVMVTEIFYCVAVCYIRPFMDKRTNVFNIFISVINTINALFFTFFSNVFKQPHVVSSVMAVIFFILNAAFALFLLIFTVVTCVMALVYKNPDVRYQPMKDDRVSFIPRFGNETKAQEAQDLELVALGATAMKGHEMGAKREFTDDNDSSAFDPYNTERPSIDNLEPTQPSTLIGNPGNALNDYSAYYGDQRDTPTSESTNPFGSQSSSSVQGNSAFRSEPLPQEKRNVGYL</sequence>
<protein>
    <recommendedName>
        <fullName evidence="10">ML-like domain-containing protein</fullName>
    </recommendedName>
</protein>
<feature type="region of interest" description="Disordered" evidence="7">
    <location>
        <begin position="664"/>
        <end position="759"/>
    </location>
</feature>
<dbReference type="GO" id="GO:0009272">
    <property type="term" value="P:fungal-type cell wall biogenesis"/>
    <property type="evidence" value="ECO:0007669"/>
    <property type="project" value="TreeGrafter"/>
</dbReference>
<name>A0A9P8AIB1_9ASCO</name>
<keyword evidence="5 8" id="KW-1133">Transmembrane helix</keyword>
<evidence type="ECO:0000256" key="9">
    <source>
        <dbReference type="SAM" id="SignalP"/>
    </source>
</evidence>
<dbReference type="RefSeq" id="XP_043049750.1">
    <property type="nucleotide sequence ID" value="XM_043195577.1"/>
</dbReference>
<evidence type="ECO:0000256" key="8">
    <source>
        <dbReference type="SAM" id="Phobius"/>
    </source>
</evidence>
<dbReference type="GO" id="GO:0055085">
    <property type="term" value="P:transmembrane transport"/>
    <property type="evidence" value="ECO:0007669"/>
    <property type="project" value="TreeGrafter"/>
</dbReference>
<feature type="chain" id="PRO_5040453345" description="ML-like domain-containing protein" evidence="9">
    <location>
        <begin position="23"/>
        <end position="759"/>
    </location>
</feature>
<dbReference type="PANTHER" id="PTHR31145">
    <property type="entry name" value="INTEGRAL MEMBRANE PROTEIN (AFU_ORTHOLOGUE AFUA_7G01610)"/>
    <property type="match status" value="1"/>
</dbReference>
<evidence type="ECO:0000313" key="12">
    <source>
        <dbReference type="Proteomes" id="UP000790833"/>
    </source>
</evidence>
<dbReference type="SMART" id="SM01320">
    <property type="entry name" value="TRP_N"/>
    <property type="match status" value="1"/>
</dbReference>
<dbReference type="GO" id="GO:0016020">
    <property type="term" value="C:membrane"/>
    <property type="evidence" value="ECO:0007669"/>
    <property type="project" value="UniProtKB-SubCell"/>
</dbReference>
<evidence type="ECO:0000256" key="4">
    <source>
        <dbReference type="ARBA" id="ARBA00022729"/>
    </source>
</evidence>
<dbReference type="InterPro" id="IPR040241">
    <property type="entry name" value="TRP_Flc/Pkd2-like"/>
</dbReference>
<evidence type="ECO:0000259" key="10">
    <source>
        <dbReference type="SMART" id="SM01320"/>
    </source>
</evidence>
<evidence type="ECO:0000256" key="7">
    <source>
        <dbReference type="SAM" id="MobiDB-lite"/>
    </source>
</evidence>
<keyword evidence="3 8" id="KW-0812">Transmembrane</keyword>
<feature type="transmembrane region" description="Helical" evidence="8">
    <location>
        <begin position="202"/>
        <end position="227"/>
    </location>
</feature>
<gene>
    <name evidence="11" type="ORF">KQ657_004914</name>
</gene>
<dbReference type="EMBL" id="JAHMUF010000008">
    <property type="protein sequence ID" value="KAG7194203.1"/>
    <property type="molecule type" value="Genomic_DNA"/>
</dbReference>
<dbReference type="Pfam" id="PF14558">
    <property type="entry name" value="TRP_N"/>
    <property type="match status" value="1"/>
</dbReference>
<proteinExistence type="inferred from homology"/>
<keyword evidence="12" id="KW-1185">Reference proteome</keyword>
<dbReference type="Proteomes" id="UP000790833">
    <property type="component" value="Unassembled WGS sequence"/>
</dbReference>
<dbReference type="GeneID" id="66118288"/>
<dbReference type="PANTHER" id="PTHR31145:SF2">
    <property type="entry name" value="FLAVIN CARRIER PROTEIN 2"/>
    <property type="match status" value="1"/>
</dbReference>
<evidence type="ECO:0000256" key="6">
    <source>
        <dbReference type="ARBA" id="ARBA00023136"/>
    </source>
</evidence>
<feature type="transmembrane region" description="Helical" evidence="8">
    <location>
        <begin position="409"/>
        <end position="429"/>
    </location>
</feature>
<feature type="transmembrane region" description="Helical" evidence="8">
    <location>
        <begin position="355"/>
        <end position="381"/>
    </location>
</feature>
<evidence type="ECO:0000256" key="3">
    <source>
        <dbReference type="ARBA" id="ARBA00022692"/>
    </source>
</evidence>
<feature type="compositionally biased region" description="Low complexity" evidence="7">
    <location>
        <begin position="731"/>
        <end position="742"/>
    </location>
</feature>
<keyword evidence="4 9" id="KW-0732">Signal</keyword>
<feature type="transmembrane region" description="Helical" evidence="8">
    <location>
        <begin position="164"/>
        <end position="190"/>
    </location>
</feature>
<feature type="compositionally biased region" description="Basic and acidic residues" evidence="7">
    <location>
        <begin position="750"/>
        <end position="759"/>
    </location>
</feature>